<dbReference type="AlphaFoldDB" id="A0A7W9KPL2"/>
<dbReference type="EMBL" id="JACHIR010000001">
    <property type="protein sequence ID" value="MBB5896381.1"/>
    <property type="molecule type" value="Genomic_DNA"/>
</dbReference>
<dbReference type="Proteomes" id="UP000585638">
    <property type="component" value="Unassembled WGS sequence"/>
</dbReference>
<keyword evidence="2" id="KW-1185">Reference proteome</keyword>
<evidence type="ECO:0000313" key="1">
    <source>
        <dbReference type="EMBL" id="MBB5896381.1"/>
    </source>
</evidence>
<gene>
    <name evidence="1" type="ORF">BJ998_007577</name>
</gene>
<proteinExistence type="predicted"/>
<dbReference type="RefSeq" id="WP_184868047.1">
    <property type="nucleotide sequence ID" value="NZ_BAAAWY010000101.1"/>
</dbReference>
<organism evidence="1 2">
    <name type="scientific">Kutzneria kofuensis</name>
    <dbReference type="NCBI Taxonomy" id="103725"/>
    <lineage>
        <taxon>Bacteria</taxon>
        <taxon>Bacillati</taxon>
        <taxon>Actinomycetota</taxon>
        <taxon>Actinomycetes</taxon>
        <taxon>Pseudonocardiales</taxon>
        <taxon>Pseudonocardiaceae</taxon>
        <taxon>Kutzneria</taxon>
    </lineage>
</organism>
<sequence>MATTSPWYGVTTAALLVVGTAVALDLGLSAPDTSPVTAPVVVATEPAGELHGHNHSHHRGGNHV</sequence>
<comment type="caution">
    <text evidence="1">The sequence shown here is derived from an EMBL/GenBank/DDBJ whole genome shotgun (WGS) entry which is preliminary data.</text>
</comment>
<accession>A0A7W9KPL2</accession>
<reference evidence="1 2" key="1">
    <citation type="submission" date="2020-08" db="EMBL/GenBank/DDBJ databases">
        <title>Sequencing the genomes of 1000 actinobacteria strains.</title>
        <authorList>
            <person name="Klenk H.-P."/>
        </authorList>
    </citation>
    <scope>NUCLEOTIDE SEQUENCE [LARGE SCALE GENOMIC DNA]</scope>
    <source>
        <strain evidence="1 2">DSM 43851</strain>
    </source>
</reference>
<name>A0A7W9KPL2_9PSEU</name>
<evidence type="ECO:0000313" key="2">
    <source>
        <dbReference type="Proteomes" id="UP000585638"/>
    </source>
</evidence>
<protein>
    <submittedName>
        <fullName evidence="1">Uncharacterized protein</fullName>
    </submittedName>
</protein>